<feature type="chain" id="PRO_5038471598" description="NIDO domain-containing protein" evidence="2">
    <location>
        <begin position="24"/>
        <end position="273"/>
    </location>
</feature>
<dbReference type="SMART" id="SM00539">
    <property type="entry name" value="NIDO"/>
    <property type="match status" value="1"/>
</dbReference>
<dbReference type="AlphaFoldDB" id="A0A9D3S5E6"/>
<evidence type="ECO:0000256" key="2">
    <source>
        <dbReference type="SAM" id="SignalP"/>
    </source>
</evidence>
<dbReference type="EMBL" id="JAFIRN010000002">
    <property type="protein sequence ID" value="KAG5855570.1"/>
    <property type="molecule type" value="Genomic_DNA"/>
</dbReference>
<evidence type="ECO:0000313" key="4">
    <source>
        <dbReference type="EMBL" id="KAG5855570.1"/>
    </source>
</evidence>
<keyword evidence="1" id="KW-1015">Disulfide bond</keyword>
<evidence type="ECO:0000259" key="3">
    <source>
        <dbReference type="PROSITE" id="PS51220"/>
    </source>
</evidence>
<organism evidence="4 5">
    <name type="scientific">Anguilla anguilla</name>
    <name type="common">European freshwater eel</name>
    <name type="synonym">Muraena anguilla</name>
    <dbReference type="NCBI Taxonomy" id="7936"/>
    <lineage>
        <taxon>Eukaryota</taxon>
        <taxon>Metazoa</taxon>
        <taxon>Chordata</taxon>
        <taxon>Craniata</taxon>
        <taxon>Vertebrata</taxon>
        <taxon>Euteleostomi</taxon>
        <taxon>Actinopterygii</taxon>
        <taxon>Neopterygii</taxon>
        <taxon>Teleostei</taxon>
        <taxon>Anguilliformes</taxon>
        <taxon>Anguillidae</taxon>
        <taxon>Anguilla</taxon>
    </lineage>
</organism>
<accession>A0A9D3S5E6</accession>
<gene>
    <name evidence="4" type="ORF">ANANG_G00050460</name>
</gene>
<feature type="signal peptide" evidence="2">
    <location>
        <begin position="1"/>
        <end position="23"/>
    </location>
</feature>
<dbReference type="PANTHER" id="PTHR13802:SF52">
    <property type="entry name" value="MUCIN-4"/>
    <property type="match status" value="1"/>
</dbReference>
<dbReference type="InterPro" id="IPR051495">
    <property type="entry name" value="Epithelial_Barrier/Signaling"/>
</dbReference>
<dbReference type="Proteomes" id="UP001044222">
    <property type="component" value="Unassembled WGS sequence"/>
</dbReference>
<comment type="caution">
    <text evidence="4">The sequence shown here is derived from an EMBL/GenBank/DDBJ whole genome shotgun (WGS) entry which is preliminary data.</text>
</comment>
<sequence>MGLKRRGWLVWITLLALVVTVNCVRWSELFQYGENAGDRLLDPGNDQTQELPLDKSMYFYDGSFDSVYINTNGFVATAEPTAESEYLGKMPASFGMIAALVGDLDTSDGVGKVYYRQDASPALLLRVAEHVTRAFPQDEEAVPVHAVVVTWENVAPHEAPSRGDGPSRTRNTFQLVVASMETASYAILLYPAEGMQFLSTPVGGASEPCQAGFSKGLVKGWFWRATQGPYYRITTRDEASVRELSEATNSGMRGVWVYEIGTYPFFAAVAPVR</sequence>
<dbReference type="Pfam" id="PF06119">
    <property type="entry name" value="NIDO"/>
    <property type="match status" value="1"/>
</dbReference>
<dbReference type="InterPro" id="IPR003886">
    <property type="entry name" value="NIDO_dom"/>
</dbReference>
<dbReference type="GO" id="GO:0007160">
    <property type="term" value="P:cell-matrix adhesion"/>
    <property type="evidence" value="ECO:0007669"/>
    <property type="project" value="InterPro"/>
</dbReference>
<dbReference type="PROSITE" id="PS51220">
    <property type="entry name" value="NIDO"/>
    <property type="match status" value="1"/>
</dbReference>
<proteinExistence type="predicted"/>
<evidence type="ECO:0000313" key="5">
    <source>
        <dbReference type="Proteomes" id="UP001044222"/>
    </source>
</evidence>
<reference evidence="4" key="1">
    <citation type="submission" date="2021-01" db="EMBL/GenBank/DDBJ databases">
        <title>A chromosome-scale assembly of European eel, Anguilla anguilla.</title>
        <authorList>
            <person name="Henkel C."/>
            <person name="Jong-Raadsen S.A."/>
            <person name="Dufour S."/>
            <person name="Weltzien F.-A."/>
            <person name="Palstra A.P."/>
            <person name="Pelster B."/>
            <person name="Spaink H.P."/>
            <person name="Van Den Thillart G.E."/>
            <person name="Jansen H."/>
            <person name="Zahm M."/>
            <person name="Klopp C."/>
            <person name="Cedric C."/>
            <person name="Louis A."/>
            <person name="Berthelot C."/>
            <person name="Parey E."/>
            <person name="Roest Crollius H."/>
            <person name="Montfort J."/>
            <person name="Robinson-Rechavi M."/>
            <person name="Bucao C."/>
            <person name="Bouchez O."/>
            <person name="Gislard M."/>
            <person name="Lluch J."/>
            <person name="Milhes M."/>
            <person name="Lampietro C."/>
            <person name="Lopez Roques C."/>
            <person name="Donnadieu C."/>
            <person name="Braasch I."/>
            <person name="Desvignes T."/>
            <person name="Postlethwait J."/>
            <person name="Bobe J."/>
            <person name="Guiguen Y."/>
            <person name="Dirks R."/>
        </authorList>
    </citation>
    <scope>NUCLEOTIDE SEQUENCE</scope>
    <source>
        <strain evidence="4">Tag_6206</strain>
        <tissue evidence="4">Liver</tissue>
    </source>
</reference>
<feature type="domain" description="NIDO" evidence="3">
    <location>
        <begin position="99"/>
        <end position="263"/>
    </location>
</feature>
<keyword evidence="2" id="KW-0732">Signal</keyword>
<protein>
    <recommendedName>
        <fullName evidence="3">NIDO domain-containing protein</fullName>
    </recommendedName>
</protein>
<keyword evidence="5" id="KW-1185">Reference proteome</keyword>
<name>A0A9D3S5E6_ANGAN</name>
<evidence type="ECO:0000256" key="1">
    <source>
        <dbReference type="ARBA" id="ARBA00023157"/>
    </source>
</evidence>
<dbReference type="PANTHER" id="PTHR13802">
    <property type="entry name" value="MUCIN 4-RELATED"/>
    <property type="match status" value="1"/>
</dbReference>